<evidence type="ECO:0000313" key="2">
    <source>
        <dbReference type="EMBL" id="KAL3632226.1"/>
    </source>
</evidence>
<dbReference type="Gene3D" id="3.50.50.60">
    <property type="entry name" value="FAD/NAD(P)-binding domain"/>
    <property type="match status" value="1"/>
</dbReference>
<feature type="region of interest" description="Disordered" evidence="1">
    <location>
        <begin position="34"/>
        <end position="75"/>
    </location>
</feature>
<dbReference type="Proteomes" id="UP001632038">
    <property type="component" value="Unassembled WGS sequence"/>
</dbReference>
<proteinExistence type="predicted"/>
<dbReference type="Gene3D" id="3.90.660.10">
    <property type="match status" value="1"/>
</dbReference>
<comment type="caution">
    <text evidence="2">The sequence shown here is derived from an EMBL/GenBank/DDBJ whole genome shotgun (WGS) entry which is preliminary data.</text>
</comment>
<dbReference type="PANTHER" id="PTHR16128:SF8">
    <property type="entry name" value="EXPRESSED PROTEIN"/>
    <property type="match status" value="1"/>
</dbReference>
<sequence length="233" mass="25587">MSLISRTITLTPYPNAFPFIPVIVSPKPTSHILCKKNDVNSNNNNNMSDPQKKANKQPTRNPRKKPSYGTSRRSVIKKSFTQEQVEFTAPVSREPVVGIIGGGMSGLLCALYLEKRGIKSTVFDTGIHGLGGRMGTRTIDPQPLTFDHAAQFFTVTDPDFAEMVDLWSKSGLVRQWHGSVGELKAGGCFDPLPPLPPRYVAVNGMRPLADSILSEVHFVNIIIVGVGDRQSNW</sequence>
<dbReference type="PANTHER" id="PTHR16128">
    <property type="entry name" value="FAD/NAD(P)-BINDING OXIDOREDUCTASE FAMILY PROTEIN"/>
    <property type="match status" value="1"/>
</dbReference>
<dbReference type="AlphaFoldDB" id="A0ABD3CQG3"/>
<evidence type="ECO:0000256" key="1">
    <source>
        <dbReference type="SAM" id="MobiDB-lite"/>
    </source>
</evidence>
<gene>
    <name evidence="2" type="ORF">CASFOL_025210</name>
</gene>
<evidence type="ECO:0000313" key="3">
    <source>
        <dbReference type="Proteomes" id="UP001632038"/>
    </source>
</evidence>
<accession>A0ABD3CQG3</accession>
<name>A0ABD3CQG3_9LAMI</name>
<protein>
    <submittedName>
        <fullName evidence="2">Uncharacterized protein</fullName>
    </submittedName>
</protein>
<dbReference type="SUPFAM" id="SSF51905">
    <property type="entry name" value="FAD/NAD(P)-binding domain"/>
    <property type="match status" value="1"/>
</dbReference>
<reference evidence="3" key="1">
    <citation type="journal article" date="2024" name="IScience">
        <title>Strigolactones Initiate the Formation of Haustorium-like Structures in Castilleja.</title>
        <authorList>
            <person name="Buerger M."/>
            <person name="Peterson D."/>
            <person name="Chory J."/>
        </authorList>
    </citation>
    <scope>NUCLEOTIDE SEQUENCE [LARGE SCALE GENOMIC DNA]</scope>
</reference>
<dbReference type="Pfam" id="PF13450">
    <property type="entry name" value="NAD_binding_8"/>
    <property type="match status" value="1"/>
</dbReference>
<keyword evidence="3" id="KW-1185">Reference proteome</keyword>
<dbReference type="InterPro" id="IPR036188">
    <property type="entry name" value="FAD/NAD-bd_sf"/>
</dbReference>
<organism evidence="2 3">
    <name type="scientific">Castilleja foliolosa</name>
    <dbReference type="NCBI Taxonomy" id="1961234"/>
    <lineage>
        <taxon>Eukaryota</taxon>
        <taxon>Viridiplantae</taxon>
        <taxon>Streptophyta</taxon>
        <taxon>Embryophyta</taxon>
        <taxon>Tracheophyta</taxon>
        <taxon>Spermatophyta</taxon>
        <taxon>Magnoliopsida</taxon>
        <taxon>eudicotyledons</taxon>
        <taxon>Gunneridae</taxon>
        <taxon>Pentapetalae</taxon>
        <taxon>asterids</taxon>
        <taxon>lamiids</taxon>
        <taxon>Lamiales</taxon>
        <taxon>Orobanchaceae</taxon>
        <taxon>Pedicularideae</taxon>
        <taxon>Castillejinae</taxon>
        <taxon>Castilleja</taxon>
    </lineage>
</organism>
<dbReference type="EMBL" id="JAVIJP010000032">
    <property type="protein sequence ID" value="KAL3632226.1"/>
    <property type="molecule type" value="Genomic_DNA"/>
</dbReference>